<accession>A0A502I9M3</accession>
<dbReference type="Pfam" id="PF01243">
    <property type="entry name" value="PNPOx_N"/>
    <property type="match status" value="1"/>
</dbReference>
<sequence length="150" mass="16770">MAETVAQSLSEELFEFLQHERYMTLGSIDHETKAPVLSAISWVLAMDNHTIRIALDSRSRILTNVSQEPKVVLNLIGCGSTYAINGIAKVIVEKLEGVPLKLSMLEVKIESVRDIMFYGSRISVEPQYEKTYDQKAAAKLDLQVMTALRA</sequence>
<proteinExistence type="predicted"/>
<evidence type="ECO:0000313" key="3">
    <source>
        <dbReference type="Proteomes" id="UP000319432"/>
    </source>
</evidence>
<dbReference type="EMBL" id="CP033464">
    <property type="protein sequence ID" value="QDX95214.1"/>
    <property type="molecule type" value="Genomic_DNA"/>
</dbReference>
<evidence type="ECO:0000313" key="2">
    <source>
        <dbReference type="EMBL" id="QDX95214.1"/>
    </source>
</evidence>
<dbReference type="Proteomes" id="UP000319432">
    <property type="component" value="Chromosome"/>
</dbReference>
<dbReference type="InterPro" id="IPR012349">
    <property type="entry name" value="Split_barrel_FMN-bd"/>
</dbReference>
<protein>
    <recommendedName>
        <fullName evidence="1">Pyridoxamine 5'-phosphate oxidase N-terminal domain-containing protein</fullName>
    </recommendedName>
</protein>
<evidence type="ECO:0000259" key="1">
    <source>
        <dbReference type="Pfam" id="PF01243"/>
    </source>
</evidence>
<dbReference type="InterPro" id="IPR011576">
    <property type="entry name" value="Pyridox_Oxase_N"/>
</dbReference>
<dbReference type="OrthoDB" id="2381603at2"/>
<name>A0A502I9M3_BRELA</name>
<organism evidence="2 3">
    <name type="scientific">Brevibacillus laterosporus</name>
    <name type="common">Bacillus laterosporus</name>
    <dbReference type="NCBI Taxonomy" id="1465"/>
    <lineage>
        <taxon>Bacteria</taxon>
        <taxon>Bacillati</taxon>
        <taxon>Bacillota</taxon>
        <taxon>Bacilli</taxon>
        <taxon>Bacillales</taxon>
        <taxon>Paenibacillaceae</taxon>
        <taxon>Brevibacillus</taxon>
    </lineage>
</organism>
<keyword evidence="3" id="KW-1185">Reference proteome</keyword>
<dbReference type="AlphaFoldDB" id="A0A502I9M3"/>
<dbReference type="SUPFAM" id="SSF50475">
    <property type="entry name" value="FMN-binding split barrel"/>
    <property type="match status" value="1"/>
</dbReference>
<dbReference type="NCBIfam" id="NF005232">
    <property type="entry name" value="PRK06733.1"/>
    <property type="match status" value="1"/>
</dbReference>
<dbReference type="Gene3D" id="2.30.110.10">
    <property type="entry name" value="Electron Transport, Fmn-binding Protein, Chain A"/>
    <property type="match status" value="1"/>
</dbReference>
<feature type="domain" description="Pyridoxamine 5'-phosphate oxidase N-terminal" evidence="1">
    <location>
        <begin position="9"/>
        <end position="94"/>
    </location>
</feature>
<gene>
    <name evidence="2" type="ORF">EEL30_24705</name>
</gene>
<reference evidence="2 3" key="1">
    <citation type="submission" date="2018-11" db="EMBL/GenBank/DDBJ databases">
        <title>Phylogenetic determinants of toxin gene distribution in genomes of Brevibacillus laterosporus.</title>
        <authorList>
            <person name="Glare T.R."/>
            <person name="Durrant A."/>
            <person name="Berry C."/>
            <person name="Palma L."/>
            <person name="Ormskirk M."/>
            <person name="Cox M.O."/>
        </authorList>
    </citation>
    <scope>NUCLEOTIDE SEQUENCE [LARGE SCALE GENOMIC DNA]</scope>
    <source>
        <strain evidence="2 3">1821L</strain>
    </source>
</reference>